<feature type="region of interest" description="Disordered" evidence="1">
    <location>
        <begin position="96"/>
        <end position="140"/>
    </location>
</feature>
<evidence type="ECO:0000256" key="1">
    <source>
        <dbReference type="SAM" id="MobiDB-lite"/>
    </source>
</evidence>
<dbReference type="EMBL" id="JAATWM020000048">
    <property type="protein sequence ID" value="KAF9871035.1"/>
    <property type="molecule type" value="Genomic_DNA"/>
</dbReference>
<dbReference type="AlphaFoldDB" id="A0A9P6LFX3"/>
<dbReference type="GeneID" id="62167240"/>
<organism evidence="2 3">
    <name type="scientific">Colletotrichum karsti</name>
    <dbReference type="NCBI Taxonomy" id="1095194"/>
    <lineage>
        <taxon>Eukaryota</taxon>
        <taxon>Fungi</taxon>
        <taxon>Dikarya</taxon>
        <taxon>Ascomycota</taxon>
        <taxon>Pezizomycotina</taxon>
        <taxon>Sordariomycetes</taxon>
        <taxon>Hypocreomycetidae</taxon>
        <taxon>Glomerellales</taxon>
        <taxon>Glomerellaceae</taxon>
        <taxon>Colletotrichum</taxon>
        <taxon>Colletotrichum boninense species complex</taxon>
    </lineage>
</organism>
<protein>
    <submittedName>
        <fullName evidence="2">Uncharacterized protein</fullName>
    </submittedName>
</protein>
<sequence>MATADTLSIPHDIKNPRVWQTLLLHRPVLPHFANITIPLDALQRAENTLPMRFAGYRICADDVRSVRRIQVEVQTVILFVPNGWSRLREKFTQDEETLARSQETGFEDSVTVNDPEEMGDWSGFRGDQCKAFRPGASGSG</sequence>
<proteinExistence type="predicted"/>
<name>A0A9P6LFX3_9PEZI</name>
<reference evidence="2" key="2">
    <citation type="submission" date="2020-11" db="EMBL/GenBank/DDBJ databases">
        <title>Whole genome sequencing of Colletotrichum sp.</title>
        <authorList>
            <person name="Li H."/>
        </authorList>
    </citation>
    <scope>NUCLEOTIDE SEQUENCE</scope>
    <source>
        <strain evidence="2">CkLH20</strain>
    </source>
</reference>
<dbReference type="Proteomes" id="UP000781932">
    <property type="component" value="Unassembled WGS sequence"/>
</dbReference>
<keyword evidence="3" id="KW-1185">Reference proteome</keyword>
<gene>
    <name evidence="2" type="ORF">CkaCkLH20_11452</name>
</gene>
<accession>A0A9P6LFX3</accession>
<evidence type="ECO:0000313" key="3">
    <source>
        <dbReference type="Proteomes" id="UP000781932"/>
    </source>
</evidence>
<dbReference type="RefSeq" id="XP_038740496.1">
    <property type="nucleotide sequence ID" value="XM_038894166.1"/>
</dbReference>
<reference evidence="2" key="1">
    <citation type="submission" date="2020-03" db="EMBL/GenBank/DDBJ databases">
        <authorList>
            <person name="He L."/>
        </authorList>
    </citation>
    <scope>NUCLEOTIDE SEQUENCE</scope>
    <source>
        <strain evidence="2">CkLH20</strain>
    </source>
</reference>
<evidence type="ECO:0000313" key="2">
    <source>
        <dbReference type="EMBL" id="KAF9871035.1"/>
    </source>
</evidence>
<comment type="caution">
    <text evidence="2">The sequence shown here is derived from an EMBL/GenBank/DDBJ whole genome shotgun (WGS) entry which is preliminary data.</text>
</comment>